<feature type="domain" description="GP-PDE" evidence="1">
    <location>
        <begin position="28"/>
        <end position="251"/>
    </location>
</feature>
<dbReference type="Proteomes" id="UP001501496">
    <property type="component" value="Unassembled WGS sequence"/>
</dbReference>
<proteinExistence type="predicted"/>
<dbReference type="PROSITE" id="PS50007">
    <property type="entry name" value="PIPLC_X_DOMAIN"/>
    <property type="match status" value="1"/>
</dbReference>
<dbReference type="PANTHER" id="PTHR46211">
    <property type="entry name" value="GLYCEROPHOSPHORYL DIESTER PHOSPHODIESTERASE"/>
    <property type="match status" value="1"/>
</dbReference>
<comment type="caution">
    <text evidence="2">The sequence shown here is derived from an EMBL/GenBank/DDBJ whole genome shotgun (WGS) entry which is preliminary data.</text>
</comment>
<evidence type="ECO:0000313" key="3">
    <source>
        <dbReference type="Proteomes" id="UP001501496"/>
    </source>
</evidence>
<sequence length="251" mass="28271">MGDFFINCFLNVKFTEYFKHNSLIMNPILKIGHRGAKGHAAENTLESIGKAMKLGVNGVEIDVHRCASGELVVFHDFTLNRMTDGSGEVSKFTFKELQKLKVTGNCKIPTLAQVLTLIDNKCLLNIELKGKDTAKEASRIITFYVDKKGWDYSNFIVSSFQKELLQTVHEINDKIPLGVLTDTDLDKAVTFAKKIKASTILPIYTMLTEENVLELQEDFKVITFTVNNLKPLERIKSYGVDGIISDYPDRI</sequence>
<accession>A0ABP8CFL3</accession>
<evidence type="ECO:0000313" key="2">
    <source>
        <dbReference type="EMBL" id="GAA4238690.1"/>
    </source>
</evidence>
<evidence type="ECO:0000259" key="1">
    <source>
        <dbReference type="PROSITE" id="PS51704"/>
    </source>
</evidence>
<name>A0ABP8CFL3_9FLAO</name>
<dbReference type="PROSITE" id="PS51704">
    <property type="entry name" value="GP_PDE"/>
    <property type="match status" value="1"/>
</dbReference>
<dbReference type="PANTHER" id="PTHR46211:SF14">
    <property type="entry name" value="GLYCEROPHOSPHODIESTER PHOSPHODIESTERASE"/>
    <property type="match status" value="1"/>
</dbReference>
<keyword evidence="3" id="KW-1185">Reference proteome</keyword>
<dbReference type="InterPro" id="IPR017946">
    <property type="entry name" value="PLC-like_Pdiesterase_TIM-brl"/>
</dbReference>
<dbReference type="Pfam" id="PF03009">
    <property type="entry name" value="GDPD"/>
    <property type="match status" value="1"/>
</dbReference>
<dbReference type="Gene3D" id="3.20.20.190">
    <property type="entry name" value="Phosphatidylinositol (PI) phosphodiesterase"/>
    <property type="match status" value="1"/>
</dbReference>
<dbReference type="EMBL" id="BAABCA010000006">
    <property type="protein sequence ID" value="GAA4238690.1"/>
    <property type="molecule type" value="Genomic_DNA"/>
</dbReference>
<dbReference type="SUPFAM" id="SSF51695">
    <property type="entry name" value="PLC-like phosphodiesterases"/>
    <property type="match status" value="1"/>
</dbReference>
<organism evidence="2 3">
    <name type="scientific">Postechiella marina</name>
    <dbReference type="NCBI Taxonomy" id="943941"/>
    <lineage>
        <taxon>Bacteria</taxon>
        <taxon>Pseudomonadati</taxon>
        <taxon>Bacteroidota</taxon>
        <taxon>Flavobacteriia</taxon>
        <taxon>Flavobacteriales</taxon>
        <taxon>Flavobacteriaceae</taxon>
        <taxon>Postechiella</taxon>
    </lineage>
</organism>
<dbReference type="InterPro" id="IPR030395">
    <property type="entry name" value="GP_PDE_dom"/>
</dbReference>
<reference evidence="3" key="1">
    <citation type="journal article" date="2019" name="Int. J. Syst. Evol. Microbiol.">
        <title>The Global Catalogue of Microorganisms (GCM) 10K type strain sequencing project: providing services to taxonomists for standard genome sequencing and annotation.</title>
        <authorList>
            <consortium name="The Broad Institute Genomics Platform"/>
            <consortium name="The Broad Institute Genome Sequencing Center for Infectious Disease"/>
            <person name="Wu L."/>
            <person name="Ma J."/>
        </authorList>
    </citation>
    <scope>NUCLEOTIDE SEQUENCE [LARGE SCALE GENOMIC DNA]</scope>
    <source>
        <strain evidence="3">JCM 17630</strain>
    </source>
</reference>
<protein>
    <submittedName>
        <fullName evidence="2">Glycerophosphodiester phosphodiesterase family protein</fullName>
    </submittedName>
</protein>
<gene>
    <name evidence="2" type="ORF">GCM10022291_30150</name>
</gene>